<evidence type="ECO:0000313" key="1">
    <source>
        <dbReference type="EMBL" id="GAA2427526.1"/>
    </source>
</evidence>
<dbReference type="InterPro" id="IPR054058">
    <property type="entry name" value="HTH_67"/>
</dbReference>
<organism evidence="1 2">
    <name type="scientific">Streptomyces macrosporus</name>
    <dbReference type="NCBI Taxonomy" id="44032"/>
    <lineage>
        <taxon>Bacteria</taxon>
        <taxon>Bacillati</taxon>
        <taxon>Actinomycetota</taxon>
        <taxon>Actinomycetes</taxon>
        <taxon>Kitasatosporales</taxon>
        <taxon>Streptomycetaceae</taxon>
        <taxon>Streptomyces</taxon>
    </lineage>
</organism>
<dbReference type="NCBIfam" id="NF047719">
    <property type="entry name" value="SCO6745_fam_HTH"/>
    <property type="match status" value="1"/>
</dbReference>
<name>A0ABN3JDE8_9ACTN</name>
<dbReference type="EMBL" id="BAAASZ010000006">
    <property type="protein sequence ID" value="GAA2427526.1"/>
    <property type="molecule type" value="Genomic_DNA"/>
</dbReference>
<sequence>MTAPSLGAVRRCHGALNALHSTVYFTPYLDKELAGYGIDDSMAAYLAGRAAALGPVGPGPVTATFYSFHHDLVARHVPRVWEHVSPDEVWAARLRAADATLRQALGDRTVAGPEVAEAARLALRAAEGCRRPGRPLYAAHADKPVPDEPHLALWYAATLLREHRGDGHIAALGEAGLDGLEALVSHSASGEGMPREIVMAKRGWTDADWSAAEERLRARGLMTAEGTLTPAGHRLRRDLEETTDRMDLAPYERLGAEATERLTELADGLVAEAADSGVFPPVLLGFFTGRNGGEETPR</sequence>
<dbReference type="RefSeq" id="WP_344320600.1">
    <property type="nucleotide sequence ID" value="NZ_BAAASZ010000006.1"/>
</dbReference>
<keyword evidence="2" id="KW-1185">Reference proteome</keyword>
<reference evidence="1 2" key="1">
    <citation type="journal article" date="2019" name="Int. J. Syst. Evol. Microbiol.">
        <title>The Global Catalogue of Microorganisms (GCM) 10K type strain sequencing project: providing services to taxonomists for standard genome sequencing and annotation.</title>
        <authorList>
            <consortium name="The Broad Institute Genomics Platform"/>
            <consortium name="The Broad Institute Genome Sequencing Center for Infectious Disease"/>
            <person name="Wu L."/>
            <person name="Ma J."/>
        </authorList>
    </citation>
    <scope>NUCLEOTIDE SEQUENCE [LARGE SCALE GENOMIC DNA]</scope>
    <source>
        <strain evidence="1 2">JCM 6305</strain>
    </source>
</reference>
<evidence type="ECO:0000313" key="2">
    <source>
        <dbReference type="Proteomes" id="UP001501638"/>
    </source>
</evidence>
<dbReference type="Pfam" id="PF21863">
    <property type="entry name" value="HTH_67"/>
    <property type="match status" value="1"/>
</dbReference>
<proteinExistence type="predicted"/>
<dbReference type="Proteomes" id="UP001501638">
    <property type="component" value="Unassembled WGS sequence"/>
</dbReference>
<accession>A0ABN3JDE8</accession>
<gene>
    <name evidence="1" type="ORF">GCM10010405_07670</name>
</gene>
<protein>
    <recommendedName>
        <fullName evidence="3">SalK</fullName>
    </recommendedName>
</protein>
<evidence type="ECO:0008006" key="3">
    <source>
        <dbReference type="Google" id="ProtNLM"/>
    </source>
</evidence>
<comment type="caution">
    <text evidence="1">The sequence shown here is derived from an EMBL/GenBank/DDBJ whole genome shotgun (WGS) entry which is preliminary data.</text>
</comment>